<dbReference type="Gene3D" id="3.40.50.10610">
    <property type="entry name" value="ABC-type transport auxiliary lipoprotein component"/>
    <property type="match status" value="1"/>
</dbReference>
<dbReference type="PROSITE" id="PS51257">
    <property type="entry name" value="PROKAR_LIPOPROTEIN"/>
    <property type="match status" value="1"/>
</dbReference>
<dbReference type="AlphaFoldDB" id="A0A379CAF1"/>
<dbReference type="Proteomes" id="UP000255417">
    <property type="component" value="Unassembled WGS sequence"/>
</dbReference>
<protein>
    <submittedName>
        <fullName evidence="2">Lipoprotein NMB1124/NMB1162</fullName>
    </submittedName>
</protein>
<dbReference type="OrthoDB" id="1014694at2"/>
<evidence type="ECO:0000313" key="3">
    <source>
        <dbReference type="Proteomes" id="UP000255417"/>
    </source>
</evidence>
<name>A0A379CAF1_9PAST</name>
<dbReference type="RefSeq" id="WP_115315163.1">
    <property type="nucleotide sequence ID" value="NZ_LWIF01000001.1"/>
</dbReference>
<feature type="chain" id="PRO_5017086537" evidence="1">
    <location>
        <begin position="23"/>
        <end position="223"/>
    </location>
</feature>
<gene>
    <name evidence="2" type="ORF">NCTC12872_00611</name>
</gene>
<sequence length="223" mass="24044">MKKRYLLLASLSAALLSGCANQSTPYDYSALQSSNPKSILLVLPQNNSPEVKADVAVLAQATMPLAENGYYVFPVTLVNELFKENGVTNGNDIQSINTKKLHQIFGADAVMYMTVDEYGSSYRVLDSVTTVSATAKLVDLKSGQTLWSGSARIATRDNQNQNGGVLGSLLAAVVNQIINTVTDKGYKVAGQTTAQLFNTGHNGNILYGPKHPLYKKDPQLQTK</sequence>
<organism evidence="2 3">
    <name type="scientific">Phocoenobacter uteri</name>
    <dbReference type="NCBI Taxonomy" id="146806"/>
    <lineage>
        <taxon>Bacteria</taxon>
        <taxon>Pseudomonadati</taxon>
        <taxon>Pseudomonadota</taxon>
        <taxon>Gammaproteobacteria</taxon>
        <taxon>Pasteurellales</taxon>
        <taxon>Pasteurellaceae</taxon>
        <taxon>Phocoenobacter</taxon>
    </lineage>
</organism>
<feature type="signal peptide" evidence="1">
    <location>
        <begin position="1"/>
        <end position="22"/>
    </location>
</feature>
<dbReference type="InterPro" id="IPR008517">
    <property type="entry name" value="GNA1162-like"/>
</dbReference>
<evidence type="ECO:0000313" key="2">
    <source>
        <dbReference type="EMBL" id="SUB58647.1"/>
    </source>
</evidence>
<dbReference type="EMBL" id="UGTA01000001">
    <property type="protein sequence ID" value="SUB58647.1"/>
    <property type="molecule type" value="Genomic_DNA"/>
</dbReference>
<accession>A0A379CAF1</accession>
<reference evidence="2 3" key="1">
    <citation type="submission" date="2018-06" db="EMBL/GenBank/DDBJ databases">
        <authorList>
            <consortium name="Pathogen Informatics"/>
            <person name="Doyle S."/>
        </authorList>
    </citation>
    <scope>NUCLEOTIDE SEQUENCE [LARGE SCALE GENOMIC DNA]</scope>
    <source>
        <strain evidence="2 3">NCTC12872</strain>
    </source>
</reference>
<evidence type="ECO:0000256" key="1">
    <source>
        <dbReference type="SAM" id="SignalP"/>
    </source>
</evidence>
<keyword evidence="1" id="KW-0732">Signal</keyword>
<keyword evidence="3" id="KW-1185">Reference proteome</keyword>
<proteinExistence type="predicted"/>
<dbReference type="Pfam" id="PF05643">
    <property type="entry name" value="GNA1162-like"/>
    <property type="match status" value="1"/>
</dbReference>
<keyword evidence="2" id="KW-0449">Lipoprotein</keyword>